<accession>A0A9D4HB70</accession>
<feature type="region of interest" description="Disordered" evidence="1">
    <location>
        <begin position="1"/>
        <end position="23"/>
    </location>
</feature>
<name>A0A9D4HB70_DREPO</name>
<reference evidence="2" key="1">
    <citation type="journal article" date="2019" name="bioRxiv">
        <title>The Genome of the Zebra Mussel, Dreissena polymorpha: A Resource for Invasive Species Research.</title>
        <authorList>
            <person name="McCartney M.A."/>
            <person name="Auch B."/>
            <person name="Kono T."/>
            <person name="Mallez S."/>
            <person name="Zhang Y."/>
            <person name="Obille A."/>
            <person name="Becker A."/>
            <person name="Abrahante J.E."/>
            <person name="Garbe J."/>
            <person name="Badalamenti J.P."/>
            <person name="Herman A."/>
            <person name="Mangelson H."/>
            <person name="Liachko I."/>
            <person name="Sullivan S."/>
            <person name="Sone E.D."/>
            <person name="Koren S."/>
            <person name="Silverstein K.A.T."/>
            <person name="Beckman K.B."/>
            <person name="Gohl D.M."/>
        </authorList>
    </citation>
    <scope>NUCLEOTIDE SEQUENCE</scope>
    <source>
        <strain evidence="2">Duluth1</strain>
        <tissue evidence="2">Whole animal</tissue>
    </source>
</reference>
<proteinExistence type="predicted"/>
<reference evidence="2" key="2">
    <citation type="submission" date="2020-11" db="EMBL/GenBank/DDBJ databases">
        <authorList>
            <person name="McCartney M.A."/>
            <person name="Auch B."/>
            <person name="Kono T."/>
            <person name="Mallez S."/>
            <person name="Becker A."/>
            <person name="Gohl D.M."/>
            <person name="Silverstein K.A.T."/>
            <person name="Koren S."/>
            <person name="Bechman K.B."/>
            <person name="Herman A."/>
            <person name="Abrahante J.E."/>
            <person name="Garbe J."/>
        </authorList>
    </citation>
    <scope>NUCLEOTIDE SEQUENCE</scope>
    <source>
        <strain evidence="2">Duluth1</strain>
        <tissue evidence="2">Whole animal</tissue>
    </source>
</reference>
<comment type="caution">
    <text evidence="2">The sequence shown here is derived from an EMBL/GenBank/DDBJ whole genome shotgun (WGS) entry which is preliminary data.</text>
</comment>
<evidence type="ECO:0000256" key="1">
    <source>
        <dbReference type="SAM" id="MobiDB-lite"/>
    </source>
</evidence>
<evidence type="ECO:0000313" key="2">
    <source>
        <dbReference type="EMBL" id="KAH3830773.1"/>
    </source>
</evidence>
<dbReference type="Proteomes" id="UP000828390">
    <property type="component" value="Unassembled WGS sequence"/>
</dbReference>
<sequence length="116" mass="13026">MKSILTENQAAQSSGSSTQLNTQRLSLRHHRGHYGTETILYVYIVIPLSKMAQANNTTYSISVIIRGGRNKAYEHRHEKTALNCCARVRQLEVSIDCKQLALTVSSWHIIDVGSQQ</sequence>
<dbReference type="EMBL" id="JAIWYP010000004">
    <property type="protein sequence ID" value="KAH3830773.1"/>
    <property type="molecule type" value="Genomic_DNA"/>
</dbReference>
<gene>
    <name evidence="2" type="ORF">DPMN_104025</name>
</gene>
<keyword evidence="3" id="KW-1185">Reference proteome</keyword>
<evidence type="ECO:0000313" key="3">
    <source>
        <dbReference type="Proteomes" id="UP000828390"/>
    </source>
</evidence>
<protein>
    <submittedName>
        <fullName evidence="2">Uncharacterized protein</fullName>
    </submittedName>
</protein>
<dbReference type="AlphaFoldDB" id="A0A9D4HB70"/>
<organism evidence="2 3">
    <name type="scientific">Dreissena polymorpha</name>
    <name type="common">Zebra mussel</name>
    <name type="synonym">Mytilus polymorpha</name>
    <dbReference type="NCBI Taxonomy" id="45954"/>
    <lineage>
        <taxon>Eukaryota</taxon>
        <taxon>Metazoa</taxon>
        <taxon>Spiralia</taxon>
        <taxon>Lophotrochozoa</taxon>
        <taxon>Mollusca</taxon>
        <taxon>Bivalvia</taxon>
        <taxon>Autobranchia</taxon>
        <taxon>Heteroconchia</taxon>
        <taxon>Euheterodonta</taxon>
        <taxon>Imparidentia</taxon>
        <taxon>Neoheterodontei</taxon>
        <taxon>Myida</taxon>
        <taxon>Dreissenoidea</taxon>
        <taxon>Dreissenidae</taxon>
        <taxon>Dreissena</taxon>
    </lineage>
</organism>